<keyword evidence="2" id="KW-1185">Reference proteome</keyword>
<dbReference type="Proteomes" id="UP001176941">
    <property type="component" value="Chromosome 8"/>
</dbReference>
<dbReference type="EMBL" id="OX459944">
    <property type="protein sequence ID" value="CAI9178787.1"/>
    <property type="molecule type" value="Genomic_DNA"/>
</dbReference>
<protein>
    <submittedName>
        <fullName evidence="1">Uncharacterized protein</fullName>
    </submittedName>
</protein>
<name>A0ABN8ZXV6_RANTA</name>
<sequence length="116" mass="13505">MAHKKRRSTGKQDASWLLLLRNPARMKRSSTGFQLAGFETQLHWLPVDWQITMCDLSFTYKIVHHNLKQSQSLKEHQRSKSERLGRIQKICSPNCGFDLTYSLTSEALVFLKRLLS</sequence>
<accession>A0ABN8ZXV6</accession>
<gene>
    <name evidence="1" type="ORF">MRATA1EN1_LOCUS27749</name>
</gene>
<evidence type="ECO:0000313" key="1">
    <source>
        <dbReference type="EMBL" id="CAI9178787.1"/>
    </source>
</evidence>
<organism evidence="1 2">
    <name type="scientific">Rangifer tarandus platyrhynchus</name>
    <name type="common">Svalbard reindeer</name>
    <dbReference type="NCBI Taxonomy" id="3082113"/>
    <lineage>
        <taxon>Eukaryota</taxon>
        <taxon>Metazoa</taxon>
        <taxon>Chordata</taxon>
        <taxon>Craniata</taxon>
        <taxon>Vertebrata</taxon>
        <taxon>Euteleostomi</taxon>
        <taxon>Mammalia</taxon>
        <taxon>Eutheria</taxon>
        <taxon>Laurasiatheria</taxon>
        <taxon>Artiodactyla</taxon>
        <taxon>Ruminantia</taxon>
        <taxon>Pecora</taxon>
        <taxon>Cervidae</taxon>
        <taxon>Odocoileinae</taxon>
        <taxon>Rangifer</taxon>
    </lineage>
</organism>
<evidence type="ECO:0000313" key="2">
    <source>
        <dbReference type="Proteomes" id="UP001176941"/>
    </source>
</evidence>
<proteinExistence type="predicted"/>
<reference evidence="1" key="1">
    <citation type="submission" date="2023-04" db="EMBL/GenBank/DDBJ databases">
        <authorList>
            <consortium name="ELIXIR-Norway"/>
        </authorList>
    </citation>
    <scope>NUCLEOTIDE SEQUENCE [LARGE SCALE GENOMIC DNA]</scope>
</reference>